<comment type="caution">
    <text evidence="2">The sequence shown here is derived from an EMBL/GenBank/DDBJ whole genome shotgun (WGS) entry which is preliminary data.</text>
</comment>
<feature type="compositionally biased region" description="Polar residues" evidence="1">
    <location>
        <begin position="82"/>
        <end position="92"/>
    </location>
</feature>
<protein>
    <submittedName>
        <fullName evidence="2">Uncharacterized protein</fullName>
    </submittedName>
</protein>
<dbReference type="OrthoDB" id="2408448at2759"/>
<evidence type="ECO:0000313" key="3">
    <source>
        <dbReference type="Proteomes" id="UP000738325"/>
    </source>
</evidence>
<feature type="region of interest" description="Disordered" evidence="1">
    <location>
        <begin position="53"/>
        <end position="92"/>
    </location>
</feature>
<accession>A0A9P6R0Q7</accession>
<reference evidence="2" key="1">
    <citation type="journal article" date="2020" name="Fungal Divers.">
        <title>Resolving the Mortierellaceae phylogeny through synthesis of multi-gene phylogenetics and phylogenomics.</title>
        <authorList>
            <person name="Vandepol N."/>
            <person name="Liber J."/>
            <person name="Desiro A."/>
            <person name="Na H."/>
            <person name="Kennedy M."/>
            <person name="Barry K."/>
            <person name="Grigoriev I.V."/>
            <person name="Miller A.N."/>
            <person name="O'Donnell K."/>
            <person name="Stajich J.E."/>
            <person name="Bonito G."/>
        </authorList>
    </citation>
    <scope>NUCLEOTIDE SEQUENCE</scope>
    <source>
        <strain evidence="2">REB-010B</strain>
    </source>
</reference>
<dbReference type="AlphaFoldDB" id="A0A9P6R0Q7"/>
<gene>
    <name evidence="2" type="ORF">BGZ99_001516</name>
</gene>
<keyword evidence="3" id="KW-1185">Reference proteome</keyword>
<proteinExistence type="predicted"/>
<evidence type="ECO:0000313" key="2">
    <source>
        <dbReference type="EMBL" id="KAG0307186.1"/>
    </source>
</evidence>
<feature type="region of interest" description="Disordered" evidence="1">
    <location>
        <begin position="1"/>
        <end position="31"/>
    </location>
</feature>
<dbReference type="EMBL" id="JAAAIP010001394">
    <property type="protein sequence ID" value="KAG0307186.1"/>
    <property type="molecule type" value="Genomic_DNA"/>
</dbReference>
<sequence>MADDKTPKKCVTINAPHTSQQPITAVDTSAPPTLHAANADTIAPIEIREANAMSRAGSSMTSSTASGRHSSTSPPRCKKTGTRSTFCPNTLRKGTQLTDADFEDQDSRIPLHRSQAWLNILGYKKTANYGNVLDKPNEPHMQAYY</sequence>
<evidence type="ECO:0000256" key="1">
    <source>
        <dbReference type="SAM" id="MobiDB-lite"/>
    </source>
</evidence>
<feature type="compositionally biased region" description="Low complexity" evidence="1">
    <location>
        <begin position="53"/>
        <end position="73"/>
    </location>
</feature>
<name>A0A9P6R0Q7_9FUNG</name>
<feature type="compositionally biased region" description="Polar residues" evidence="1">
    <location>
        <begin position="15"/>
        <end position="31"/>
    </location>
</feature>
<organism evidence="2 3">
    <name type="scientific">Dissophora globulifera</name>
    <dbReference type="NCBI Taxonomy" id="979702"/>
    <lineage>
        <taxon>Eukaryota</taxon>
        <taxon>Fungi</taxon>
        <taxon>Fungi incertae sedis</taxon>
        <taxon>Mucoromycota</taxon>
        <taxon>Mortierellomycotina</taxon>
        <taxon>Mortierellomycetes</taxon>
        <taxon>Mortierellales</taxon>
        <taxon>Mortierellaceae</taxon>
        <taxon>Dissophora</taxon>
    </lineage>
</organism>
<dbReference type="Proteomes" id="UP000738325">
    <property type="component" value="Unassembled WGS sequence"/>
</dbReference>